<keyword evidence="2" id="KW-1185">Reference proteome</keyword>
<name>A0A5S6QRH5_TRIMR</name>
<dbReference type="AlphaFoldDB" id="A0A5S6QRH5"/>
<dbReference type="WBParaSite" id="TMUE_2000009956.1">
    <property type="protein sequence ID" value="TMUE_2000009956.1"/>
    <property type="gene ID" value="WBGene00300788"/>
</dbReference>
<protein>
    <submittedName>
        <fullName evidence="3">Uncharacterized protein</fullName>
    </submittedName>
</protein>
<evidence type="ECO:0000256" key="1">
    <source>
        <dbReference type="SAM" id="MobiDB-lite"/>
    </source>
</evidence>
<reference evidence="3" key="1">
    <citation type="submission" date="2019-12" db="UniProtKB">
        <authorList>
            <consortium name="WormBaseParasite"/>
        </authorList>
    </citation>
    <scope>IDENTIFICATION</scope>
</reference>
<sequence>MCFIASMAANDWVEQFSQLSDDRISFYAQLASIGSHGNVAMTDEYPRPTLPAIGVEKRSKSTRRHPERSFGAKDSSQKAAGRRSSLAKEPSRLHKLSR</sequence>
<proteinExistence type="predicted"/>
<feature type="region of interest" description="Disordered" evidence="1">
    <location>
        <begin position="38"/>
        <end position="98"/>
    </location>
</feature>
<evidence type="ECO:0000313" key="3">
    <source>
        <dbReference type="WBParaSite" id="TMUE_2000009956.1"/>
    </source>
</evidence>
<accession>A0A5S6QRH5</accession>
<dbReference type="Proteomes" id="UP000046395">
    <property type="component" value="Unassembled WGS sequence"/>
</dbReference>
<evidence type="ECO:0000313" key="2">
    <source>
        <dbReference type="Proteomes" id="UP000046395"/>
    </source>
</evidence>
<organism evidence="2 3">
    <name type="scientific">Trichuris muris</name>
    <name type="common">Mouse whipworm</name>
    <dbReference type="NCBI Taxonomy" id="70415"/>
    <lineage>
        <taxon>Eukaryota</taxon>
        <taxon>Metazoa</taxon>
        <taxon>Ecdysozoa</taxon>
        <taxon>Nematoda</taxon>
        <taxon>Enoplea</taxon>
        <taxon>Dorylaimia</taxon>
        <taxon>Trichinellida</taxon>
        <taxon>Trichuridae</taxon>
        <taxon>Trichuris</taxon>
    </lineage>
</organism>